<gene>
    <name evidence="3" type="ORF">FFM53_029045</name>
</gene>
<proteinExistence type="predicted"/>
<evidence type="ECO:0000313" key="4">
    <source>
        <dbReference type="Proteomes" id="UP000305673"/>
    </source>
</evidence>
<dbReference type="Pfam" id="PF00072">
    <property type="entry name" value="Response_reg"/>
    <property type="match status" value="1"/>
</dbReference>
<geneLocation type="plasmid" evidence="3 4">
    <name>pPR12A201</name>
</geneLocation>
<protein>
    <submittedName>
        <fullName evidence="3">Response regulator</fullName>
    </submittedName>
</protein>
<feature type="domain" description="Response regulatory" evidence="2">
    <location>
        <begin position="13"/>
        <end position="123"/>
    </location>
</feature>
<evidence type="ECO:0000256" key="1">
    <source>
        <dbReference type="PROSITE-ProRule" id="PRU00169"/>
    </source>
</evidence>
<evidence type="ECO:0000313" key="3">
    <source>
        <dbReference type="EMBL" id="QKK20439.1"/>
    </source>
</evidence>
<name>A0ABX6PP82_9HYPH</name>
<feature type="modified residue" description="4-aspartylphosphate" evidence="1">
    <location>
        <position position="63"/>
    </location>
</feature>
<keyword evidence="4" id="KW-1185">Reference proteome</keyword>
<dbReference type="InterPro" id="IPR001789">
    <property type="entry name" value="Sig_transdc_resp-reg_receiver"/>
</dbReference>
<dbReference type="PROSITE" id="PS50110">
    <property type="entry name" value="RESPONSE_REGULATORY"/>
    <property type="match status" value="1"/>
</dbReference>
<dbReference type="EMBL" id="CP054022">
    <property type="protein sequence ID" value="QKK20439.1"/>
    <property type="molecule type" value="Genomic_DNA"/>
</dbReference>
<dbReference type="Proteomes" id="UP000305673">
    <property type="component" value="Plasmid pPR12A201"/>
</dbReference>
<dbReference type="SUPFAM" id="SSF52172">
    <property type="entry name" value="CheY-like"/>
    <property type="match status" value="1"/>
</dbReference>
<organism evidence="3 4">
    <name type="scientific">Rhizobium indicum</name>
    <dbReference type="NCBI Taxonomy" id="2583231"/>
    <lineage>
        <taxon>Bacteria</taxon>
        <taxon>Pseudomonadati</taxon>
        <taxon>Pseudomonadota</taxon>
        <taxon>Alphaproteobacteria</taxon>
        <taxon>Hyphomicrobiales</taxon>
        <taxon>Rhizobiaceae</taxon>
        <taxon>Rhizobium/Agrobacterium group</taxon>
        <taxon>Rhizobium</taxon>
    </lineage>
</organism>
<dbReference type="RefSeq" id="WP_138391070.1">
    <property type="nucleotide sequence ID" value="NZ_CP054022.1"/>
</dbReference>
<evidence type="ECO:0000259" key="2">
    <source>
        <dbReference type="PROSITE" id="PS50110"/>
    </source>
</evidence>
<reference evidence="3 4" key="1">
    <citation type="submission" date="2020-05" db="EMBL/GenBank/DDBJ databases">
        <title>Genome sequences of pea root nodulating Rhizobium spp.</title>
        <authorList>
            <person name="Rahi P."/>
        </authorList>
    </citation>
    <scope>NUCLEOTIDE SEQUENCE [LARGE SCALE GENOMIC DNA]</scope>
    <source>
        <strain evidence="4">JKLM 12A2</strain>
        <plasmid evidence="3 4">pPR12A201</plasmid>
    </source>
</reference>
<dbReference type="InterPro" id="IPR011006">
    <property type="entry name" value="CheY-like_superfamily"/>
</dbReference>
<accession>A0ABX6PP82</accession>
<keyword evidence="1" id="KW-0597">Phosphoprotein</keyword>
<dbReference type="Gene3D" id="3.40.50.2300">
    <property type="match status" value="1"/>
</dbReference>
<keyword evidence="3" id="KW-0614">Plasmid</keyword>
<sequence length="128" mass="14093">MENLAIELFAGKRVLIVEDEYFLADETRRKLEKAGATVIGPAAGVTAALDLVENEEIDAAILDVHLEGEFVFPVAEELERRDIPFVFATAFDPSVIPVKFTGFALCEKPTELGKIAEALFGQRPAEYH</sequence>
<dbReference type="SMART" id="SM00448">
    <property type="entry name" value="REC"/>
    <property type="match status" value="1"/>
</dbReference>